<dbReference type="AlphaFoldDB" id="A0A1A9RV51"/>
<dbReference type="RefSeq" id="WP_067594415.1">
    <property type="nucleotide sequence ID" value="NZ_LXSL01000030.1"/>
</dbReference>
<organism evidence="1 2">
    <name type="scientific">Eikenella longinqua</name>
    <dbReference type="NCBI Taxonomy" id="1795827"/>
    <lineage>
        <taxon>Bacteria</taxon>
        <taxon>Pseudomonadati</taxon>
        <taxon>Pseudomonadota</taxon>
        <taxon>Betaproteobacteria</taxon>
        <taxon>Neisseriales</taxon>
        <taxon>Neisseriaceae</taxon>
        <taxon>Eikenella</taxon>
    </lineage>
</organism>
<dbReference type="PANTHER" id="PTHR22602:SF0">
    <property type="entry name" value="TRANSFERASE CAF17, MITOCHONDRIAL-RELATED"/>
    <property type="match status" value="1"/>
</dbReference>
<gene>
    <name evidence="1" type="ORF">A7P95_09290</name>
</gene>
<evidence type="ECO:0000313" key="2">
    <source>
        <dbReference type="Proteomes" id="UP000077885"/>
    </source>
</evidence>
<name>A0A1A9RV51_9NEIS</name>
<dbReference type="SUPFAM" id="SSF103025">
    <property type="entry name" value="Folate-binding domain"/>
    <property type="match status" value="1"/>
</dbReference>
<proteinExistence type="predicted"/>
<dbReference type="InterPro" id="IPR017703">
    <property type="entry name" value="YgfZ/GCV_T_CS"/>
</dbReference>
<keyword evidence="2" id="KW-1185">Reference proteome</keyword>
<comment type="caution">
    <text evidence="1">The sequence shown here is derived from an EMBL/GenBank/DDBJ whole genome shotgun (WGS) entry which is preliminary data.</text>
</comment>
<reference evidence="2" key="1">
    <citation type="submission" date="2016-05" db="EMBL/GenBank/DDBJ databases">
        <title>Draft genome of Corynebacterium afermentans subsp. afermentans LCDC 88199T.</title>
        <authorList>
            <person name="Bernier A.-M."/>
            <person name="Bernard K."/>
        </authorList>
    </citation>
    <scope>NUCLEOTIDE SEQUENCE [LARGE SCALE GENOMIC DNA]</scope>
    <source>
        <strain evidence="2">NML02-A-017</strain>
    </source>
</reference>
<accession>A0A1A9RV51</accession>
<sequence>MNAPFRLPFFGVVEVDGQDAADFLHNQLSNHILDLQPGEACFATYNSPRGRVLANMLVVRRAEGFLLLMAADLLESTVKRLRMFVLRSKTVFHTDSAWQAYGLSGAAAEGIDPAALKLAAPESAEGLIRITLAGGNQILLSPQPLPDAEQPAAAEAWLAAEILQGRPWIAQATVESCVAQMLNQHRLGAVHFKKGCYPGQEIIARAQYRGQVRRGLALTRSTQAVAIGSKVEAEGEEAGIVINNAAHEGVFVQLAVIKHAAAGKALQAGGQGLETLRLWLEAEGAE</sequence>
<dbReference type="GO" id="GO:0016226">
    <property type="term" value="P:iron-sulfur cluster assembly"/>
    <property type="evidence" value="ECO:0007669"/>
    <property type="project" value="TreeGrafter"/>
</dbReference>
<dbReference type="OrthoDB" id="9796287at2"/>
<dbReference type="Gene3D" id="2.40.30.160">
    <property type="match status" value="1"/>
</dbReference>
<dbReference type="STRING" id="1795827.A7P95_09290"/>
<dbReference type="Proteomes" id="UP000077885">
    <property type="component" value="Unassembled WGS sequence"/>
</dbReference>
<dbReference type="NCBIfam" id="TIGR03317">
    <property type="entry name" value="ygfZ_signature"/>
    <property type="match status" value="1"/>
</dbReference>
<evidence type="ECO:0000313" key="1">
    <source>
        <dbReference type="EMBL" id="OAM26371.1"/>
    </source>
</evidence>
<dbReference type="EMBL" id="LXSL01000030">
    <property type="protein sequence ID" value="OAM26371.1"/>
    <property type="molecule type" value="Genomic_DNA"/>
</dbReference>
<dbReference type="PANTHER" id="PTHR22602">
    <property type="entry name" value="TRANSFERASE CAF17, MITOCHONDRIAL-RELATED"/>
    <property type="match status" value="1"/>
</dbReference>
<dbReference type="Gene3D" id="3.30.70.1400">
    <property type="entry name" value="Aminomethyltransferase beta-barrel domains"/>
    <property type="match status" value="1"/>
</dbReference>
<protein>
    <submittedName>
        <fullName evidence="1">tRNA-modifying protein</fullName>
    </submittedName>
</protein>
<dbReference type="InterPro" id="IPR045179">
    <property type="entry name" value="YgfZ/GcvT"/>
</dbReference>